<dbReference type="CDD" id="cd16987">
    <property type="entry name" value="ANTH_N_AP180_plant"/>
    <property type="match status" value="1"/>
</dbReference>
<dbReference type="InterPro" id="IPR048050">
    <property type="entry name" value="ANTH_N_plant"/>
</dbReference>
<keyword evidence="4" id="KW-0254">Endocytosis</keyword>
<feature type="domain" description="ENTH" evidence="9">
    <location>
        <begin position="25"/>
        <end position="156"/>
    </location>
</feature>
<dbReference type="SUPFAM" id="SSF48464">
    <property type="entry name" value="ENTH/VHS domain"/>
    <property type="match status" value="1"/>
</dbReference>
<dbReference type="InterPro" id="IPR014712">
    <property type="entry name" value="ANTH_dom_sf"/>
</dbReference>
<keyword evidence="11" id="KW-1185">Reference proteome</keyword>
<dbReference type="SUPFAM" id="SSF89009">
    <property type="entry name" value="GAT-like domain"/>
    <property type="match status" value="1"/>
</dbReference>
<dbReference type="InterPro" id="IPR045192">
    <property type="entry name" value="AP180-like"/>
</dbReference>
<dbReference type="GO" id="GO:0006900">
    <property type="term" value="P:vesicle budding from membrane"/>
    <property type="evidence" value="ECO:0007669"/>
    <property type="project" value="TreeGrafter"/>
</dbReference>
<dbReference type="GO" id="GO:0005794">
    <property type="term" value="C:Golgi apparatus"/>
    <property type="evidence" value="ECO:0007669"/>
    <property type="project" value="UniProtKB-SubCell"/>
</dbReference>
<dbReference type="GO" id="GO:0000149">
    <property type="term" value="F:SNARE binding"/>
    <property type="evidence" value="ECO:0007669"/>
    <property type="project" value="TreeGrafter"/>
</dbReference>
<dbReference type="PROSITE" id="PS50942">
    <property type="entry name" value="ENTH"/>
    <property type="match status" value="1"/>
</dbReference>
<keyword evidence="8" id="KW-0968">Cytoplasmic vesicle</keyword>
<dbReference type="GO" id="GO:0005905">
    <property type="term" value="C:clathrin-coated pit"/>
    <property type="evidence" value="ECO:0007669"/>
    <property type="project" value="UniProtKB-SubCell"/>
</dbReference>
<evidence type="ECO:0000256" key="2">
    <source>
        <dbReference type="ARBA" id="ARBA00004555"/>
    </source>
</evidence>
<evidence type="ECO:0000256" key="7">
    <source>
        <dbReference type="ARBA" id="ARBA00023176"/>
    </source>
</evidence>
<dbReference type="GO" id="GO:0030136">
    <property type="term" value="C:clathrin-coated vesicle"/>
    <property type="evidence" value="ECO:0007669"/>
    <property type="project" value="UniProtKB-SubCell"/>
</dbReference>
<dbReference type="GO" id="GO:0072583">
    <property type="term" value="P:clathrin-dependent endocytosis"/>
    <property type="evidence" value="ECO:0007669"/>
    <property type="project" value="InterPro"/>
</dbReference>
<evidence type="ECO:0000256" key="3">
    <source>
        <dbReference type="ARBA" id="ARBA00004600"/>
    </source>
</evidence>
<comment type="subcellular location">
    <subcellularLocation>
        <location evidence="1">Cytoplasmic vesicle</location>
        <location evidence="1">Clathrin-coated vesicle</location>
    </subcellularLocation>
    <subcellularLocation>
        <location evidence="2">Golgi apparatus</location>
    </subcellularLocation>
    <subcellularLocation>
        <location evidence="3">Membrane</location>
        <location evidence="3">Clathrin-coated pit</location>
    </subcellularLocation>
</comment>
<reference evidence="10 11" key="1">
    <citation type="journal article" date="2020" name="bioRxiv">
        <title>Sequence and annotation of 42 cannabis genomes reveals extensive copy number variation in cannabinoid synthesis and pathogen resistance genes.</title>
        <authorList>
            <person name="Mckernan K.J."/>
            <person name="Helbert Y."/>
            <person name="Kane L.T."/>
            <person name="Ebling H."/>
            <person name="Zhang L."/>
            <person name="Liu B."/>
            <person name="Eaton Z."/>
            <person name="Mclaughlin S."/>
            <person name="Kingan S."/>
            <person name="Baybayan P."/>
            <person name="Concepcion G."/>
            <person name="Jordan M."/>
            <person name="Riva A."/>
            <person name="Barbazuk W."/>
            <person name="Harkins T."/>
        </authorList>
    </citation>
    <scope>NUCLEOTIDE SEQUENCE [LARGE SCALE GENOMIC DNA]</scope>
    <source>
        <strain evidence="11">cv. Jamaican Lion 4</strain>
        <tissue evidence="10">Leaf</tissue>
    </source>
</reference>
<protein>
    <recommendedName>
        <fullName evidence="9">ENTH domain-containing protein</fullName>
    </recommendedName>
</protein>
<proteinExistence type="predicted"/>
<dbReference type="InterPro" id="IPR008942">
    <property type="entry name" value="ENTH_VHS"/>
</dbReference>
<dbReference type="PANTHER" id="PTHR22951:SF19">
    <property type="entry name" value="OS08G0467300 PROTEIN"/>
    <property type="match status" value="1"/>
</dbReference>
<dbReference type="Pfam" id="PF07651">
    <property type="entry name" value="ANTH"/>
    <property type="match status" value="1"/>
</dbReference>
<evidence type="ECO:0000313" key="10">
    <source>
        <dbReference type="EMBL" id="KAF4397245.1"/>
    </source>
</evidence>
<evidence type="ECO:0000256" key="5">
    <source>
        <dbReference type="ARBA" id="ARBA00023034"/>
    </source>
</evidence>
<evidence type="ECO:0000256" key="1">
    <source>
        <dbReference type="ARBA" id="ARBA00004132"/>
    </source>
</evidence>
<dbReference type="PANTHER" id="PTHR22951">
    <property type="entry name" value="CLATHRIN ASSEMBLY PROTEIN"/>
    <property type="match status" value="1"/>
</dbReference>
<dbReference type="EMBL" id="JAATIQ010000034">
    <property type="protein sequence ID" value="KAF4397245.1"/>
    <property type="molecule type" value="Genomic_DNA"/>
</dbReference>
<dbReference type="GO" id="GO:0005546">
    <property type="term" value="F:phosphatidylinositol-4,5-bisphosphate binding"/>
    <property type="evidence" value="ECO:0007669"/>
    <property type="project" value="TreeGrafter"/>
</dbReference>
<keyword evidence="5" id="KW-0333">Golgi apparatus</keyword>
<dbReference type="InterPro" id="IPR013809">
    <property type="entry name" value="ENTH"/>
</dbReference>
<name>A0A7J6HQG1_CANSA</name>
<dbReference type="AlphaFoldDB" id="A0A7J6HQG1"/>
<dbReference type="InterPro" id="IPR011417">
    <property type="entry name" value="ANTH_dom"/>
</dbReference>
<evidence type="ECO:0000256" key="8">
    <source>
        <dbReference type="ARBA" id="ARBA00023329"/>
    </source>
</evidence>
<comment type="caution">
    <text evidence="10">The sequence shown here is derived from an EMBL/GenBank/DDBJ whole genome shotgun (WGS) entry which is preliminary data.</text>
</comment>
<keyword evidence="6" id="KW-0472">Membrane</keyword>
<sequence length="343" mass="39966">MKLWKRAVGVLKDKRSIYVAGVSRRTSYRNPHLEAIIIKATSHDDSFVDYKNFQRVYQWARTSPLYMKPLIWSLSNRMDKTRTWVVALKGLMLIHGVICCKIPAIQRIGRLPFDLSSFSDGHTKPNKTWGFNAFIRAYFAYLDQKCFLTFSEIKENNNAKKSSLGEELRRLVTWQSLMDLLLQVRPQGENMRRVGLVFEAMICVVTEVFEVYEKMRRLISQAVARAYEDDHIWPRPGDVEVNLANGIMKKATVQGDELCLFFELCREMGVLNASFSPKVERIPAEEDFRELVRIVDRVSKINTREDEILSLDYEDHDDHQDHGTIVIVDHNYDDEQRDEILLV</sequence>
<dbReference type="FunFam" id="1.25.40.90:FF:000027">
    <property type="entry name" value="Putative clathrin assembly protein"/>
    <property type="match status" value="1"/>
</dbReference>
<accession>A0A7J6HQG1</accession>
<dbReference type="GO" id="GO:0005545">
    <property type="term" value="F:1-phosphatidylinositol binding"/>
    <property type="evidence" value="ECO:0007669"/>
    <property type="project" value="InterPro"/>
</dbReference>
<dbReference type="Proteomes" id="UP000583929">
    <property type="component" value="Unassembled WGS sequence"/>
</dbReference>
<evidence type="ECO:0000256" key="4">
    <source>
        <dbReference type="ARBA" id="ARBA00022583"/>
    </source>
</evidence>
<evidence type="ECO:0000256" key="6">
    <source>
        <dbReference type="ARBA" id="ARBA00023136"/>
    </source>
</evidence>
<organism evidence="10 11">
    <name type="scientific">Cannabis sativa</name>
    <name type="common">Hemp</name>
    <name type="synonym">Marijuana</name>
    <dbReference type="NCBI Taxonomy" id="3483"/>
    <lineage>
        <taxon>Eukaryota</taxon>
        <taxon>Viridiplantae</taxon>
        <taxon>Streptophyta</taxon>
        <taxon>Embryophyta</taxon>
        <taxon>Tracheophyta</taxon>
        <taxon>Spermatophyta</taxon>
        <taxon>Magnoliopsida</taxon>
        <taxon>eudicotyledons</taxon>
        <taxon>Gunneridae</taxon>
        <taxon>Pentapetalae</taxon>
        <taxon>rosids</taxon>
        <taxon>fabids</taxon>
        <taxon>Rosales</taxon>
        <taxon>Cannabaceae</taxon>
        <taxon>Cannabis</taxon>
    </lineage>
</organism>
<dbReference type="Gene3D" id="1.25.40.90">
    <property type="match status" value="1"/>
</dbReference>
<dbReference type="GO" id="GO:0032050">
    <property type="term" value="F:clathrin heavy chain binding"/>
    <property type="evidence" value="ECO:0007669"/>
    <property type="project" value="TreeGrafter"/>
</dbReference>
<dbReference type="GO" id="GO:0048268">
    <property type="term" value="P:clathrin coat assembly"/>
    <property type="evidence" value="ECO:0007669"/>
    <property type="project" value="InterPro"/>
</dbReference>
<dbReference type="Gene3D" id="1.20.58.150">
    <property type="entry name" value="ANTH domain"/>
    <property type="match status" value="1"/>
</dbReference>
<evidence type="ECO:0000259" key="9">
    <source>
        <dbReference type="PROSITE" id="PS50942"/>
    </source>
</evidence>
<evidence type="ECO:0000313" key="11">
    <source>
        <dbReference type="Proteomes" id="UP000583929"/>
    </source>
</evidence>
<keyword evidence="7" id="KW-0168">Coated pit</keyword>
<gene>
    <name evidence="10" type="ORF">G4B88_009091</name>
</gene>